<evidence type="ECO:0000256" key="2">
    <source>
        <dbReference type="ARBA" id="ARBA00022603"/>
    </source>
</evidence>
<organism evidence="12">
    <name type="scientific">viral metagenome</name>
    <dbReference type="NCBI Taxonomy" id="1070528"/>
    <lineage>
        <taxon>unclassified sequences</taxon>
        <taxon>metagenomes</taxon>
        <taxon>organismal metagenomes</taxon>
    </lineage>
</organism>
<dbReference type="Pfam" id="PF02940">
    <property type="entry name" value="mRNA_triPase"/>
    <property type="match status" value="1"/>
</dbReference>
<evidence type="ECO:0000256" key="3">
    <source>
        <dbReference type="ARBA" id="ARBA00022664"/>
    </source>
</evidence>
<dbReference type="Gene3D" id="3.30.470.30">
    <property type="entry name" value="DNA ligase/mRNA capping enzyme"/>
    <property type="match status" value="1"/>
</dbReference>
<dbReference type="InterPro" id="IPR033469">
    <property type="entry name" value="CYTH-like_dom_sf"/>
</dbReference>
<dbReference type="Gene3D" id="3.40.50.150">
    <property type="entry name" value="Vaccinia Virus protein VP39"/>
    <property type="match status" value="1"/>
</dbReference>
<comment type="pathway">
    <text evidence="1">mRNA processing; mRNA capping.</text>
</comment>
<dbReference type="SUPFAM" id="SSF50249">
    <property type="entry name" value="Nucleic acid-binding proteins"/>
    <property type="match status" value="1"/>
</dbReference>
<evidence type="ECO:0000259" key="11">
    <source>
        <dbReference type="PROSITE" id="PS51562"/>
    </source>
</evidence>
<evidence type="ECO:0000256" key="1">
    <source>
        <dbReference type="ARBA" id="ARBA00005129"/>
    </source>
</evidence>
<evidence type="ECO:0000256" key="9">
    <source>
        <dbReference type="ARBA" id="ARBA00023134"/>
    </source>
</evidence>
<dbReference type="PROSITE" id="PS51562">
    <property type="entry name" value="RNA_CAP0_MT"/>
    <property type="match status" value="1"/>
</dbReference>
<feature type="domain" description="MRNA cap 0 methyltransferase" evidence="11">
    <location>
        <begin position="661"/>
        <end position="987"/>
    </location>
</feature>
<evidence type="ECO:0000256" key="10">
    <source>
        <dbReference type="ARBA" id="ARBA00047740"/>
    </source>
</evidence>
<comment type="catalytic activity">
    <reaction evidence="10">
        <text>a 5'-end triphospho-ribonucleoside in mRNA + H2O = a 5'-end diphospho-ribonucleoside in mRNA + phosphate + H(+)</text>
        <dbReference type="Rhea" id="RHEA:67004"/>
        <dbReference type="Rhea" id="RHEA-COMP:17164"/>
        <dbReference type="Rhea" id="RHEA-COMP:17165"/>
        <dbReference type="ChEBI" id="CHEBI:15377"/>
        <dbReference type="ChEBI" id="CHEBI:15378"/>
        <dbReference type="ChEBI" id="CHEBI:43474"/>
        <dbReference type="ChEBI" id="CHEBI:167616"/>
        <dbReference type="ChEBI" id="CHEBI:167618"/>
        <dbReference type="EC" id="3.6.1.74"/>
    </reaction>
    <physiologicalReaction direction="left-to-right" evidence="10">
        <dbReference type="Rhea" id="RHEA:67005"/>
    </physiologicalReaction>
</comment>
<dbReference type="GO" id="GO:0004484">
    <property type="term" value="F:mRNA guanylyltransferase activity"/>
    <property type="evidence" value="ECO:0007669"/>
    <property type="project" value="InterPro"/>
</dbReference>
<dbReference type="InterPro" id="IPR001339">
    <property type="entry name" value="mRNA_cap_enzyme_adenylation"/>
</dbReference>
<dbReference type="InterPro" id="IPR004206">
    <property type="entry name" value="mRNA_triPase_Cet1"/>
</dbReference>
<keyword evidence="6" id="KW-0547">Nucleotide-binding</keyword>
<dbReference type="Pfam" id="PF03291">
    <property type="entry name" value="mRNA_G-N7_MeTrfase"/>
    <property type="match status" value="1"/>
</dbReference>
<dbReference type="SUPFAM" id="SSF53335">
    <property type="entry name" value="S-adenosyl-L-methionine-dependent methyltransferases"/>
    <property type="match status" value="2"/>
</dbReference>
<dbReference type="GO" id="GO:0140818">
    <property type="term" value="F:mRNA 5'-triphosphate monophosphatase activity"/>
    <property type="evidence" value="ECO:0007669"/>
    <property type="project" value="UniProtKB-EC"/>
</dbReference>
<dbReference type="AlphaFoldDB" id="A0A6C0BPM4"/>
<keyword evidence="3" id="KW-0507">mRNA processing</keyword>
<evidence type="ECO:0000256" key="7">
    <source>
        <dbReference type="ARBA" id="ARBA00022801"/>
    </source>
</evidence>
<dbReference type="UniPathway" id="UPA00922"/>
<dbReference type="Gene3D" id="3.20.100.10">
    <property type="entry name" value="mRNA triphosphatase Cet1-like"/>
    <property type="match status" value="1"/>
</dbReference>
<proteinExistence type="predicted"/>
<evidence type="ECO:0000313" key="12">
    <source>
        <dbReference type="EMBL" id="QHS94126.1"/>
    </source>
</evidence>
<dbReference type="GO" id="GO:0003723">
    <property type="term" value="F:RNA binding"/>
    <property type="evidence" value="ECO:0007669"/>
    <property type="project" value="UniProtKB-KW"/>
</dbReference>
<dbReference type="InterPro" id="IPR029063">
    <property type="entry name" value="SAM-dependent_MTases_sf"/>
</dbReference>
<evidence type="ECO:0000256" key="8">
    <source>
        <dbReference type="ARBA" id="ARBA00022884"/>
    </source>
</evidence>
<protein>
    <recommendedName>
        <fullName evidence="11">mRNA cap 0 methyltransferase domain-containing protein</fullName>
    </recommendedName>
</protein>
<dbReference type="InterPro" id="IPR004971">
    <property type="entry name" value="mRNA_G-N7_MeTrfase_dom"/>
</dbReference>
<dbReference type="GO" id="GO:0005524">
    <property type="term" value="F:ATP binding"/>
    <property type="evidence" value="ECO:0007669"/>
    <property type="project" value="InterPro"/>
</dbReference>
<keyword evidence="8" id="KW-0694">RNA-binding</keyword>
<dbReference type="InterPro" id="IPR012340">
    <property type="entry name" value="NA-bd_OB-fold"/>
</dbReference>
<dbReference type="GO" id="GO:0005525">
    <property type="term" value="F:GTP binding"/>
    <property type="evidence" value="ECO:0007669"/>
    <property type="project" value="UniProtKB-KW"/>
</dbReference>
<keyword evidence="7" id="KW-0378">Hydrolase</keyword>
<evidence type="ECO:0000256" key="4">
    <source>
        <dbReference type="ARBA" id="ARBA00022679"/>
    </source>
</evidence>
<evidence type="ECO:0000256" key="6">
    <source>
        <dbReference type="ARBA" id="ARBA00022741"/>
    </source>
</evidence>
<dbReference type="InterPro" id="IPR037009">
    <property type="entry name" value="mRNA_triPase_Cet1_sf"/>
</dbReference>
<dbReference type="SUPFAM" id="SSF55154">
    <property type="entry name" value="CYTH-like phosphatases"/>
    <property type="match status" value="1"/>
</dbReference>
<dbReference type="GO" id="GO:0004651">
    <property type="term" value="F:polynucleotide 5'-phosphatase activity"/>
    <property type="evidence" value="ECO:0007669"/>
    <property type="project" value="InterPro"/>
</dbReference>
<keyword evidence="9" id="KW-0342">GTP-binding</keyword>
<dbReference type="Pfam" id="PF01331">
    <property type="entry name" value="mRNA_cap_enzyme"/>
    <property type="match status" value="1"/>
</dbReference>
<keyword evidence="4" id="KW-0808">Transferase</keyword>
<reference evidence="12" key="1">
    <citation type="journal article" date="2020" name="Nature">
        <title>Giant virus diversity and host interactions through global metagenomics.</title>
        <authorList>
            <person name="Schulz F."/>
            <person name="Roux S."/>
            <person name="Paez-Espino D."/>
            <person name="Jungbluth S."/>
            <person name="Walsh D.A."/>
            <person name="Denef V.J."/>
            <person name="McMahon K.D."/>
            <person name="Konstantinidis K.T."/>
            <person name="Eloe-Fadrosh E.A."/>
            <person name="Kyrpides N.C."/>
            <person name="Woyke T."/>
        </authorList>
    </citation>
    <scope>NUCLEOTIDE SEQUENCE</scope>
    <source>
        <strain evidence="12">GVMAG-M-3300018416-26</strain>
    </source>
</reference>
<dbReference type="EMBL" id="MN739216">
    <property type="protein sequence ID" value="QHS94126.1"/>
    <property type="molecule type" value="Genomic_DNA"/>
</dbReference>
<keyword evidence="2" id="KW-0489">Methyltransferase</keyword>
<dbReference type="GO" id="GO:0004482">
    <property type="term" value="F:mRNA 5'-cap (guanine-N7-)-methyltransferase activity"/>
    <property type="evidence" value="ECO:0007669"/>
    <property type="project" value="InterPro"/>
</dbReference>
<dbReference type="InterPro" id="IPR039753">
    <property type="entry name" value="RG7MT1"/>
</dbReference>
<dbReference type="PANTHER" id="PTHR12189:SF2">
    <property type="entry name" value="MRNA CAP GUANINE-N7 METHYLTRANSFERASE"/>
    <property type="match status" value="1"/>
</dbReference>
<name>A0A6C0BPM4_9ZZZZ</name>
<accession>A0A6C0BPM4</accession>
<dbReference type="PANTHER" id="PTHR12189">
    <property type="entry name" value="MRNA GUANINE-7- METHYLTRANSFERASE"/>
    <property type="match status" value="1"/>
</dbReference>
<evidence type="ECO:0000256" key="5">
    <source>
        <dbReference type="ARBA" id="ARBA00022691"/>
    </source>
</evidence>
<dbReference type="Gene3D" id="2.40.50.140">
    <property type="entry name" value="Nucleic acid-binding proteins"/>
    <property type="match status" value="1"/>
</dbReference>
<keyword evidence="5" id="KW-0949">S-adenosyl-L-methionine</keyword>
<dbReference type="GO" id="GO:0005634">
    <property type="term" value="C:nucleus"/>
    <property type="evidence" value="ECO:0007669"/>
    <property type="project" value="TreeGrafter"/>
</dbReference>
<sequence>MNLSEDQIKTLGKNLKFSNDNKFEFEILLKENIDADGFQRMLKSLKYSNDYKYQESINRKQLDVRTVGEDSSVRLTLYGDDNIVNYCKYNVIREDTRADIITKNRNKNVDSVFITEYDLKVNINKEDPVDNVYRSSYVNKLSNRDKFFRFKERWTFTTKDHRIDLTNVKSTPPPGMSKRLSTSGTLSNGIETFEVEIEALPYVEKITKSDVVLTNMLKTVALLLKSNRNVDLLMTKTDYKDALREYINLVNPDLKTTSLDEIMKNPGKFYLRYQPVTLMKKNLLSENLENASIFKEYSVTEKADGERILFFVDKSKQVYKIDNKLKFIKLNIQHKKAHSTILDGEFVEKGKLGIVLNLYLAFDIYIMNGVDVRSKDLIKRLEILKEFTSIENWDNKSNLSITVKTFLTAKTVFENTSEVLDKTLTLPYHTDGLIFTPIGLSPGALYSNDTSMDRFGGTWSKVFKWKPPEENSIDVLVRFGKETYIQTHENMLQKCIYVDLFVAYKGTLEANVNIMNIFDRLHKHKNKMITDTTSTVVKRLYDFTYLPIENNKKNPLTTISKELLVDDIIVEFAYNSVQTNSGYMKWIPMRIRKDKTQLYKLTNKIENTANNYNTVTNIWQTIIDPVTIDMITGKHILSEDEVKQDTKYIYYARDTPRHRYQSRPMLDFHNFWVKKTNMYDKFGSKTFNVENKLLELGCGQGGDLQKWIDNKFTLVVGVDNNEDNLLNSNHGIYKRMYESAHNEKFYKKLHIDKQSMMFLLLDAGQKWTKEYINKTQNDNLKILSQISNGMIDKRRIDNPLLGQFHDVLNNGFNLISCQFAIHYFFESIQKLESFCYNINKSLLPGGHFFGTALDGHIINAEFTKTKTDKIQRKMNDKVIWQIERKYDHFITNNTSDENIGKQIDVYFETINKIIPEYLIDFELLKRKLGEYKIRLKETGSFKELFDSLQITYNNGNKHWAVVNAVEGMTDELKSYSFMNRWFVFQKDI</sequence>
<dbReference type="SUPFAM" id="SSF56091">
    <property type="entry name" value="DNA ligase/mRNA capping enzyme, catalytic domain"/>
    <property type="match status" value="1"/>
</dbReference>